<evidence type="ECO:0000313" key="3">
    <source>
        <dbReference type="Proteomes" id="UP000737018"/>
    </source>
</evidence>
<evidence type="ECO:0000313" key="2">
    <source>
        <dbReference type="EMBL" id="KAF3965341.1"/>
    </source>
</evidence>
<keyword evidence="3" id="KW-1185">Reference proteome</keyword>
<protein>
    <submittedName>
        <fullName evidence="2">Uncharacterized protein</fullName>
    </submittedName>
</protein>
<name>A0A8J4RJ11_9ROSI</name>
<evidence type="ECO:0000256" key="1">
    <source>
        <dbReference type="SAM" id="MobiDB-lite"/>
    </source>
</evidence>
<gene>
    <name evidence="2" type="ORF">CMV_010458</name>
</gene>
<comment type="caution">
    <text evidence="2">The sequence shown here is derived from an EMBL/GenBank/DDBJ whole genome shotgun (WGS) entry which is preliminary data.</text>
</comment>
<dbReference type="Proteomes" id="UP000737018">
    <property type="component" value="Unassembled WGS sequence"/>
</dbReference>
<organism evidence="2 3">
    <name type="scientific">Castanea mollissima</name>
    <name type="common">Chinese chestnut</name>
    <dbReference type="NCBI Taxonomy" id="60419"/>
    <lineage>
        <taxon>Eukaryota</taxon>
        <taxon>Viridiplantae</taxon>
        <taxon>Streptophyta</taxon>
        <taxon>Embryophyta</taxon>
        <taxon>Tracheophyta</taxon>
        <taxon>Spermatophyta</taxon>
        <taxon>Magnoliopsida</taxon>
        <taxon>eudicotyledons</taxon>
        <taxon>Gunneridae</taxon>
        <taxon>Pentapetalae</taxon>
        <taxon>rosids</taxon>
        <taxon>fabids</taxon>
        <taxon>Fagales</taxon>
        <taxon>Fagaceae</taxon>
        <taxon>Castanea</taxon>
    </lineage>
</organism>
<feature type="region of interest" description="Disordered" evidence="1">
    <location>
        <begin position="1"/>
        <end position="21"/>
    </location>
</feature>
<feature type="non-terminal residue" evidence="2">
    <location>
        <position position="1"/>
    </location>
</feature>
<dbReference type="AlphaFoldDB" id="A0A8J4RJ11"/>
<dbReference type="EMBL" id="JRKL02001209">
    <property type="protein sequence ID" value="KAF3965341.1"/>
    <property type="molecule type" value="Genomic_DNA"/>
</dbReference>
<accession>A0A8J4RJ11</accession>
<proteinExistence type="predicted"/>
<sequence length="21" mass="2318">LPHFHGFASDLGFSPDVMKKS</sequence>
<reference evidence="2" key="1">
    <citation type="submission" date="2020-03" db="EMBL/GenBank/DDBJ databases">
        <title>Castanea mollissima Vanexum genome sequencing.</title>
        <authorList>
            <person name="Staton M."/>
        </authorList>
    </citation>
    <scope>NUCLEOTIDE SEQUENCE</scope>
    <source>
        <tissue evidence="2">Leaf</tissue>
    </source>
</reference>